<evidence type="ECO:0000313" key="2">
    <source>
        <dbReference type="EMBL" id="CAH1439081.1"/>
    </source>
</evidence>
<sequence length="124" mass="13746">MRRQAADAGYWLRRRNRRKMLFRIATATTTMASVSSVVVEGTSAAVASSAEDGGGDGIDYPPSISVERRPPTSTFLFNNLGTTLVATLNMAVVKVVGGTRGWRSGETQEWRLLDLRRWRLLLFI</sequence>
<proteinExistence type="predicted"/>
<name>A0AAU9NMR8_9ASTR</name>
<accession>A0AAU9NMR8</accession>
<dbReference type="AlphaFoldDB" id="A0AAU9NMR8"/>
<evidence type="ECO:0000256" key="1">
    <source>
        <dbReference type="SAM" id="Phobius"/>
    </source>
</evidence>
<dbReference type="EMBL" id="CAKMRJ010004445">
    <property type="protein sequence ID" value="CAH1439081.1"/>
    <property type="molecule type" value="Genomic_DNA"/>
</dbReference>
<organism evidence="2 3">
    <name type="scientific">Lactuca virosa</name>
    <dbReference type="NCBI Taxonomy" id="75947"/>
    <lineage>
        <taxon>Eukaryota</taxon>
        <taxon>Viridiplantae</taxon>
        <taxon>Streptophyta</taxon>
        <taxon>Embryophyta</taxon>
        <taxon>Tracheophyta</taxon>
        <taxon>Spermatophyta</taxon>
        <taxon>Magnoliopsida</taxon>
        <taxon>eudicotyledons</taxon>
        <taxon>Gunneridae</taxon>
        <taxon>Pentapetalae</taxon>
        <taxon>asterids</taxon>
        <taxon>campanulids</taxon>
        <taxon>Asterales</taxon>
        <taxon>Asteraceae</taxon>
        <taxon>Cichorioideae</taxon>
        <taxon>Cichorieae</taxon>
        <taxon>Lactucinae</taxon>
        <taxon>Lactuca</taxon>
    </lineage>
</organism>
<evidence type="ECO:0008006" key="4">
    <source>
        <dbReference type="Google" id="ProtNLM"/>
    </source>
</evidence>
<keyword evidence="1" id="KW-0472">Membrane</keyword>
<comment type="caution">
    <text evidence="2">The sequence shown here is derived from an EMBL/GenBank/DDBJ whole genome shotgun (WGS) entry which is preliminary data.</text>
</comment>
<feature type="transmembrane region" description="Helical" evidence="1">
    <location>
        <begin position="20"/>
        <end position="39"/>
    </location>
</feature>
<keyword evidence="1" id="KW-1133">Transmembrane helix</keyword>
<keyword evidence="3" id="KW-1185">Reference proteome</keyword>
<gene>
    <name evidence="2" type="ORF">LVIROSA_LOCUS25305</name>
</gene>
<evidence type="ECO:0000313" key="3">
    <source>
        <dbReference type="Proteomes" id="UP001157418"/>
    </source>
</evidence>
<protein>
    <recommendedName>
        <fullName evidence="4">CASP-like protein</fullName>
    </recommendedName>
</protein>
<dbReference type="Proteomes" id="UP001157418">
    <property type="component" value="Unassembled WGS sequence"/>
</dbReference>
<keyword evidence="1" id="KW-0812">Transmembrane</keyword>
<reference evidence="2 3" key="1">
    <citation type="submission" date="2022-01" db="EMBL/GenBank/DDBJ databases">
        <authorList>
            <person name="Xiong W."/>
            <person name="Schranz E."/>
        </authorList>
    </citation>
    <scope>NUCLEOTIDE SEQUENCE [LARGE SCALE GENOMIC DNA]</scope>
</reference>